<dbReference type="PANTHER" id="PTHR46288:SF84">
    <property type="entry name" value="DC1 DOMAIN-CONTAINING PROTEIN"/>
    <property type="match status" value="1"/>
</dbReference>
<dbReference type="InterPro" id="IPR046349">
    <property type="entry name" value="C1-like_sf"/>
</dbReference>
<name>A0AAD8NQV0_TARER</name>
<evidence type="ECO:0000313" key="3">
    <source>
        <dbReference type="EMBL" id="KAK1424920.1"/>
    </source>
</evidence>
<dbReference type="PANTHER" id="PTHR46288">
    <property type="entry name" value="PHORBOL-ESTER/DAG-TYPE DOMAIN-CONTAINING PROTEIN"/>
    <property type="match status" value="1"/>
</dbReference>
<dbReference type="InterPro" id="IPR004146">
    <property type="entry name" value="DC1"/>
</dbReference>
<dbReference type="Proteomes" id="UP001229421">
    <property type="component" value="Unassembled WGS sequence"/>
</dbReference>
<organism evidence="3 4">
    <name type="scientific">Tagetes erecta</name>
    <name type="common">African marigold</name>
    <dbReference type="NCBI Taxonomy" id="13708"/>
    <lineage>
        <taxon>Eukaryota</taxon>
        <taxon>Viridiplantae</taxon>
        <taxon>Streptophyta</taxon>
        <taxon>Embryophyta</taxon>
        <taxon>Tracheophyta</taxon>
        <taxon>Spermatophyta</taxon>
        <taxon>Magnoliopsida</taxon>
        <taxon>eudicotyledons</taxon>
        <taxon>Gunneridae</taxon>
        <taxon>Pentapetalae</taxon>
        <taxon>asterids</taxon>
        <taxon>campanulids</taxon>
        <taxon>Asterales</taxon>
        <taxon>Asteraceae</taxon>
        <taxon>Asteroideae</taxon>
        <taxon>Heliantheae alliance</taxon>
        <taxon>Tageteae</taxon>
        <taxon>Tagetes</taxon>
    </lineage>
</organism>
<reference evidence="3" key="1">
    <citation type="journal article" date="2023" name="bioRxiv">
        <title>Improved chromosome-level genome assembly for marigold (Tagetes erecta).</title>
        <authorList>
            <person name="Jiang F."/>
            <person name="Yuan L."/>
            <person name="Wang S."/>
            <person name="Wang H."/>
            <person name="Xu D."/>
            <person name="Wang A."/>
            <person name="Fan W."/>
        </authorList>
    </citation>
    <scope>NUCLEOTIDE SEQUENCE</scope>
    <source>
        <strain evidence="3">WSJ</strain>
        <tissue evidence="3">Leaf</tissue>
    </source>
</reference>
<evidence type="ECO:0000259" key="2">
    <source>
        <dbReference type="Pfam" id="PF03107"/>
    </source>
</evidence>
<evidence type="ECO:0000256" key="1">
    <source>
        <dbReference type="ARBA" id="ARBA00022737"/>
    </source>
</evidence>
<accession>A0AAD8NQV0</accession>
<feature type="domain" description="DC1" evidence="2">
    <location>
        <begin position="74"/>
        <end position="121"/>
    </location>
</feature>
<protein>
    <recommendedName>
        <fullName evidence="2">DC1 domain-containing protein</fullName>
    </recommendedName>
</protein>
<keyword evidence="1" id="KW-0677">Repeat</keyword>
<evidence type="ECO:0000313" key="4">
    <source>
        <dbReference type="Proteomes" id="UP001229421"/>
    </source>
</evidence>
<proteinExistence type="predicted"/>
<comment type="caution">
    <text evidence="3">The sequence shown here is derived from an EMBL/GenBank/DDBJ whole genome shotgun (WGS) entry which is preliminary data.</text>
</comment>
<dbReference type="EMBL" id="JAUHHV010000005">
    <property type="protein sequence ID" value="KAK1424920.1"/>
    <property type="molecule type" value="Genomic_DNA"/>
</dbReference>
<dbReference type="AlphaFoldDB" id="A0AAD8NQV0"/>
<keyword evidence="4" id="KW-1185">Reference proteome</keyword>
<dbReference type="SUPFAM" id="SSF57889">
    <property type="entry name" value="Cysteine-rich domain"/>
    <property type="match status" value="1"/>
</dbReference>
<dbReference type="Pfam" id="PF03107">
    <property type="entry name" value="C1_2"/>
    <property type="match status" value="2"/>
</dbReference>
<sequence>MGTGFSYSCADCEFDLHVQCACPISEAANVVPDTHVHYHSTAHDQAYESVASTPKVQRPSFPQKGSKNEAIKHFTHPHNLSLVDINSDTENEVVCSGCKGDGTGFTYNCSICKFDLHITCANLPETVNRPDHEHVLKLFYSCPVQGEEYSVSCDVCYGSVQKDEWGYYCESCDFGTHLGCVHCEKCERDSVVDAQMQLHNSQMQLHMLRLQMQSQNQRLKFQMDMSRRQSQFLSSLGKSMLSLY</sequence>
<feature type="domain" description="DC1" evidence="2">
    <location>
        <begin position="131"/>
        <end position="181"/>
    </location>
</feature>
<gene>
    <name evidence="3" type="ORF">QVD17_20261</name>
</gene>